<accession>A0AAU9Y4S3</accession>
<organism evidence="2 3">
    <name type="scientific">Pocillopora meandrina</name>
    <dbReference type="NCBI Taxonomy" id="46732"/>
    <lineage>
        <taxon>Eukaryota</taxon>
        <taxon>Metazoa</taxon>
        <taxon>Cnidaria</taxon>
        <taxon>Anthozoa</taxon>
        <taxon>Hexacorallia</taxon>
        <taxon>Scleractinia</taxon>
        <taxon>Astrocoeniina</taxon>
        <taxon>Pocilloporidae</taxon>
        <taxon>Pocillopora</taxon>
    </lineage>
</organism>
<keyword evidence="3" id="KW-1185">Reference proteome</keyword>
<sequence>MMNLTFEIEIHLSDRKCRHLRPKHVDQLTALKCLHQHEPEPASLPLFDDDSDFPTLDSEAVASLVSFDSSPLVKTYKETAPFTSHLRTLRKIYQESPSPVFPDKMAPTRSPLQPVDQDVVH</sequence>
<evidence type="ECO:0000313" key="2">
    <source>
        <dbReference type="EMBL" id="CAH3167949.1"/>
    </source>
</evidence>
<reference evidence="2 3" key="1">
    <citation type="submission" date="2022-05" db="EMBL/GenBank/DDBJ databases">
        <authorList>
            <consortium name="Genoscope - CEA"/>
            <person name="William W."/>
        </authorList>
    </citation>
    <scope>NUCLEOTIDE SEQUENCE [LARGE SCALE GENOMIC DNA]</scope>
</reference>
<proteinExistence type="predicted"/>
<dbReference type="EMBL" id="CALNXJ010000168">
    <property type="protein sequence ID" value="CAH3167949.1"/>
    <property type="molecule type" value="Genomic_DNA"/>
</dbReference>
<gene>
    <name evidence="2" type="ORF">PMEA_00007953</name>
</gene>
<protein>
    <submittedName>
        <fullName evidence="2">Uncharacterized protein</fullName>
    </submittedName>
</protein>
<evidence type="ECO:0000256" key="1">
    <source>
        <dbReference type="SAM" id="MobiDB-lite"/>
    </source>
</evidence>
<comment type="caution">
    <text evidence="2">The sequence shown here is derived from an EMBL/GenBank/DDBJ whole genome shotgun (WGS) entry which is preliminary data.</text>
</comment>
<dbReference type="Proteomes" id="UP001159428">
    <property type="component" value="Unassembled WGS sequence"/>
</dbReference>
<feature type="region of interest" description="Disordered" evidence="1">
    <location>
        <begin position="97"/>
        <end position="121"/>
    </location>
</feature>
<name>A0AAU9Y4S3_9CNID</name>
<evidence type="ECO:0000313" key="3">
    <source>
        <dbReference type="Proteomes" id="UP001159428"/>
    </source>
</evidence>
<dbReference type="AlphaFoldDB" id="A0AAU9Y4S3"/>